<keyword evidence="7" id="KW-1185">Reference proteome</keyword>
<comment type="subcellular location">
    <subcellularLocation>
        <location evidence="1">Cytoplasm</location>
        <location evidence="1">Nucleoid</location>
    </subcellularLocation>
</comment>
<protein>
    <recommendedName>
        <fullName evidence="3">Recombination-associated protein RdgC</fullName>
    </recommendedName>
</protein>
<comment type="similarity">
    <text evidence="2">Belongs to the RdgC family.</text>
</comment>
<sequence>MWFKQLTAYPMPKKPEKKQLDEMLGGSWFGPCLGLDWFAEGFTQPTPYTDMAVADADGHYLVALKREEKVLPSAAIKEILEEKINNIKNAEGRDVGSKEKRELKEKIIDDLLPRALTRSSRTHAILTDGWLLIDNAAPNKAEKMLAKLREALGGLEAKQPVTRQSPSSLMTNWLLAGEAQGNFKIGSDIVLRGSGDIAPVIKIKDKDLTDNDVVQHARNGMTVAEMNLQWHGLDFVLTDKMTLKSIKYLDVLTELPERDGCDGYNFWYTSQIIMTRYLTDMLTELLGYLGGWNQQ</sequence>
<comment type="caution">
    <text evidence="6">The sequence shown here is derived from an EMBL/GenBank/DDBJ whole genome shotgun (WGS) entry which is preliminary data.</text>
</comment>
<dbReference type="InterPro" id="IPR007476">
    <property type="entry name" value="RdgC"/>
</dbReference>
<evidence type="ECO:0000256" key="4">
    <source>
        <dbReference type="ARBA" id="ARBA00022490"/>
    </source>
</evidence>
<evidence type="ECO:0000256" key="2">
    <source>
        <dbReference type="ARBA" id="ARBA00008657"/>
    </source>
</evidence>
<keyword evidence="5" id="KW-0233">DNA recombination</keyword>
<keyword evidence="4" id="KW-0963">Cytoplasm</keyword>
<dbReference type="Proteomes" id="UP001166947">
    <property type="component" value="Unassembled WGS sequence"/>
</dbReference>
<dbReference type="PANTHER" id="PTHR38103:SF1">
    <property type="entry name" value="RECOMBINATION-ASSOCIATED PROTEIN RDGC"/>
    <property type="match status" value="1"/>
</dbReference>
<dbReference type="EMBL" id="JANUXW010000007">
    <property type="protein sequence ID" value="MCS4534266.1"/>
    <property type="molecule type" value="Genomic_DNA"/>
</dbReference>
<reference evidence="6" key="1">
    <citation type="submission" date="2022-08" db="EMBL/GenBank/DDBJ databases">
        <authorList>
            <person name="Volokhov D.V."/>
            <person name="Furtak V.A."/>
            <person name="Zagorodnyaya T.A."/>
        </authorList>
    </citation>
    <scope>NUCLEOTIDE SEQUENCE</scope>
    <source>
        <strain evidence="6">CSL10203-ORH2</strain>
    </source>
</reference>
<dbReference type="Pfam" id="PF04381">
    <property type="entry name" value="RdgC"/>
    <property type="match status" value="1"/>
</dbReference>
<dbReference type="RefSeq" id="WP_259292052.1">
    <property type="nucleotide sequence ID" value="NZ_JANUXW010000007.1"/>
</dbReference>
<evidence type="ECO:0000256" key="1">
    <source>
        <dbReference type="ARBA" id="ARBA00004453"/>
    </source>
</evidence>
<evidence type="ECO:0000256" key="5">
    <source>
        <dbReference type="ARBA" id="ARBA00023172"/>
    </source>
</evidence>
<evidence type="ECO:0000313" key="7">
    <source>
        <dbReference type="Proteomes" id="UP001166947"/>
    </source>
</evidence>
<name>A0ABT2FDL6_9NEIS</name>
<accession>A0ABT2FDL6</accession>
<reference evidence="6" key="2">
    <citation type="journal article" date="2023" name="Curr. Microbiol.">
        <title>Neisseria montereyensis sp. nov., Isolated from Oropharynx of California Sea Lion (Zalophus californianus): Genomic, Phylogenetic, and Phenotypic Study.</title>
        <authorList>
            <person name="Volokhov D.V."/>
            <person name="Zagorodnyaya T.A."/>
            <person name="Furtak V.A."/>
            <person name="Nattanmai G."/>
            <person name="Randall L."/>
            <person name="Jose S."/>
            <person name="Gao Y."/>
            <person name="Gulland F.M."/>
            <person name="Eisenberg T."/>
            <person name="Delmonte P."/>
            <person name="Blom J."/>
            <person name="Mitchell K.K."/>
        </authorList>
    </citation>
    <scope>NUCLEOTIDE SEQUENCE</scope>
    <source>
        <strain evidence="6">CSL10203-ORH2</strain>
    </source>
</reference>
<proteinExistence type="inferred from homology"/>
<dbReference type="PANTHER" id="PTHR38103">
    <property type="entry name" value="RECOMBINATION-ASSOCIATED PROTEIN RDGC"/>
    <property type="match status" value="1"/>
</dbReference>
<dbReference type="NCBIfam" id="NF001464">
    <property type="entry name" value="PRK00321.1-5"/>
    <property type="match status" value="1"/>
</dbReference>
<gene>
    <name evidence="6" type="primary">rdgC</name>
    <name evidence="6" type="ORF">NXS09_08135</name>
</gene>
<organism evidence="6 7">
    <name type="scientific">Neisseria montereyensis</name>
    <dbReference type="NCBI Taxonomy" id="2973938"/>
    <lineage>
        <taxon>Bacteria</taxon>
        <taxon>Pseudomonadati</taxon>
        <taxon>Pseudomonadota</taxon>
        <taxon>Betaproteobacteria</taxon>
        <taxon>Neisseriales</taxon>
        <taxon>Neisseriaceae</taxon>
        <taxon>Neisseria</taxon>
    </lineage>
</organism>
<evidence type="ECO:0000256" key="3">
    <source>
        <dbReference type="ARBA" id="ARBA00022296"/>
    </source>
</evidence>
<evidence type="ECO:0000313" key="6">
    <source>
        <dbReference type="EMBL" id="MCS4534266.1"/>
    </source>
</evidence>